<name>A0ABR9ZGQ8_9CORY</name>
<evidence type="ECO:0000256" key="6">
    <source>
        <dbReference type="ARBA" id="ARBA00023303"/>
    </source>
</evidence>
<proteinExistence type="inferred from homology"/>
<comment type="caution">
    <text evidence="11">The sequence shown here is derived from an EMBL/GenBank/DDBJ whole genome shotgun (WGS) entry which is preliminary data.</text>
</comment>
<evidence type="ECO:0000313" key="11">
    <source>
        <dbReference type="EMBL" id="MBF4552603.1"/>
    </source>
</evidence>
<dbReference type="RefSeq" id="WP_194555502.1">
    <property type="nucleotide sequence ID" value="NZ_JADKMY010000001.1"/>
</dbReference>
<evidence type="ECO:0000256" key="8">
    <source>
        <dbReference type="ARBA" id="ARBA00035585"/>
    </source>
</evidence>
<dbReference type="Proteomes" id="UP000635902">
    <property type="component" value="Unassembled WGS sequence"/>
</dbReference>
<comment type="similarity">
    <text evidence="7 10">Belongs to the fluoride channel Fluc/FEX (TC 1.A.43) family.</text>
</comment>
<keyword evidence="12" id="KW-1185">Reference proteome</keyword>
<dbReference type="EMBL" id="JADKMY010000001">
    <property type="protein sequence ID" value="MBF4552603.1"/>
    <property type="molecule type" value="Genomic_DNA"/>
</dbReference>
<keyword evidence="6" id="KW-0406">Ion transport</keyword>
<evidence type="ECO:0000256" key="4">
    <source>
        <dbReference type="ARBA" id="ARBA00022989"/>
    </source>
</evidence>
<reference evidence="11 12" key="1">
    <citation type="submission" date="2020-10" db="EMBL/GenBank/DDBJ databases">
        <title>Novel species in genus Corynebacterium.</title>
        <authorList>
            <person name="Zhang G."/>
        </authorList>
    </citation>
    <scope>NUCLEOTIDE SEQUENCE [LARGE SCALE GENOMIC DNA]</scope>
    <source>
        <strain evidence="11 12">DSM 45110</strain>
    </source>
</reference>
<keyword evidence="4 10" id="KW-1133">Transmembrane helix</keyword>
<evidence type="ECO:0000313" key="12">
    <source>
        <dbReference type="Proteomes" id="UP000635902"/>
    </source>
</evidence>
<evidence type="ECO:0000256" key="10">
    <source>
        <dbReference type="RuleBase" id="RU004340"/>
    </source>
</evidence>
<comment type="subcellular location">
    <subcellularLocation>
        <location evidence="1">Cell membrane</location>
        <topology evidence="1">Multi-pass membrane protein</topology>
    </subcellularLocation>
</comment>
<evidence type="ECO:0000256" key="7">
    <source>
        <dbReference type="ARBA" id="ARBA00035120"/>
    </source>
</evidence>
<comment type="catalytic activity">
    <reaction evidence="8">
        <text>fluoride(in) = fluoride(out)</text>
        <dbReference type="Rhea" id="RHEA:76159"/>
        <dbReference type="ChEBI" id="CHEBI:17051"/>
    </reaction>
    <physiologicalReaction direction="left-to-right" evidence="8">
        <dbReference type="Rhea" id="RHEA:76160"/>
    </physiologicalReaction>
</comment>
<feature type="transmembrane region" description="Helical" evidence="10">
    <location>
        <begin position="42"/>
        <end position="66"/>
    </location>
</feature>
<organism evidence="11 12">
    <name type="scientific">Corynebacterium suicordis DSM 45110</name>
    <dbReference type="NCBI Taxonomy" id="1121369"/>
    <lineage>
        <taxon>Bacteria</taxon>
        <taxon>Bacillati</taxon>
        <taxon>Actinomycetota</taxon>
        <taxon>Actinomycetes</taxon>
        <taxon>Mycobacteriales</taxon>
        <taxon>Corynebacteriaceae</taxon>
        <taxon>Corynebacterium</taxon>
    </lineage>
</organism>
<sequence length="173" mass="17741">MTSPHRSSDPATSPGWGAVFLVFLGGAFGVLLSTMVRQLGMGAFGSAALPLLLVNVVGALLLGLLVGLIPDATSRWRLFLGTGLLGGFTSFSAIPASLFPPLRESVELFGNTGEPAVYSDEMPGPDPVMDHSGLEALLLAPLSLVLGVLAAMLGMWIARQLISRGGGVGGARV</sequence>
<evidence type="ECO:0000256" key="1">
    <source>
        <dbReference type="ARBA" id="ARBA00004651"/>
    </source>
</evidence>
<keyword evidence="6" id="KW-0813">Transport</keyword>
<accession>A0ABR9ZGQ8</accession>
<dbReference type="InterPro" id="IPR003691">
    <property type="entry name" value="FluC"/>
</dbReference>
<keyword evidence="3 10" id="KW-0812">Transmembrane</keyword>
<gene>
    <name evidence="11" type="ORF">IRY30_00695</name>
</gene>
<feature type="transmembrane region" description="Helical" evidence="10">
    <location>
        <begin position="78"/>
        <end position="99"/>
    </location>
</feature>
<evidence type="ECO:0000256" key="5">
    <source>
        <dbReference type="ARBA" id="ARBA00023136"/>
    </source>
</evidence>
<protein>
    <recommendedName>
        <fullName evidence="10">Fluoride-specific ion channel</fullName>
    </recommendedName>
</protein>
<keyword evidence="6" id="KW-0407">Ion channel</keyword>
<keyword evidence="5 10" id="KW-0472">Membrane</keyword>
<dbReference type="Pfam" id="PF02537">
    <property type="entry name" value="CRCB"/>
    <property type="match status" value="1"/>
</dbReference>
<feature type="transmembrane region" description="Helical" evidence="10">
    <location>
        <begin position="16"/>
        <end position="36"/>
    </location>
</feature>
<comment type="function">
    <text evidence="9">Fluoride-specific ion channel. Important for reducing fluoride concentration in the cell, thus reducing its toxicity.</text>
</comment>
<evidence type="ECO:0000256" key="3">
    <source>
        <dbReference type="ARBA" id="ARBA00022692"/>
    </source>
</evidence>
<feature type="transmembrane region" description="Helical" evidence="10">
    <location>
        <begin position="136"/>
        <end position="158"/>
    </location>
</feature>
<evidence type="ECO:0000256" key="2">
    <source>
        <dbReference type="ARBA" id="ARBA00022475"/>
    </source>
</evidence>
<evidence type="ECO:0000256" key="9">
    <source>
        <dbReference type="ARBA" id="ARBA00049940"/>
    </source>
</evidence>
<keyword evidence="2 10" id="KW-1003">Cell membrane</keyword>